<dbReference type="GO" id="GO:0006436">
    <property type="term" value="P:tryptophanyl-tRNA aminoacylation"/>
    <property type="evidence" value="ECO:0007669"/>
    <property type="project" value="UniProtKB-UniRule"/>
</dbReference>
<dbReference type="Gene3D" id="1.10.240.10">
    <property type="entry name" value="Tyrosyl-Transfer RNA Synthetase"/>
    <property type="match status" value="1"/>
</dbReference>
<gene>
    <name evidence="8" type="primary">trpS</name>
    <name evidence="10" type="ORF">N180_02510</name>
</gene>
<dbReference type="InterPro" id="IPR014729">
    <property type="entry name" value="Rossmann-like_a/b/a_fold"/>
</dbReference>
<comment type="catalytic activity">
    <reaction evidence="7 8">
        <text>tRNA(Trp) + L-tryptophan + ATP = L-tryptophyl-tRNA(Trp) + AMP + diphosphate + H(+)</text>
        <dbReference type="Rhea" id="RHEA:24080"/>
        <dbReference type="Rhea" id="RHEA-COMP:9671"/>
        <dbReference type="Rhea" id="RHEA-COMP:9705"/>
        <dbReference type="ChEBI" id="CHEBI:15378"/>
        <dbReference type="ChEBI" id="CHEBI:30616"/>
        <dbReference type="ChEBI" id="CHEBI:33019"/>
        <dbReference type="ChEBI" id="CHEBI:57912"/>
        <dbReference type="ChEBI" id="CHEBI:78442"/>
        <dbReference type="ChEBI" id="CHEBI:78535"/>
        <dbReference type="ChEBI" id="CHEBI:456215"/>
        <dbReference type="EC" id="6.1.1.2"/>
    </reaction>
</comment>
<comment type="similarity">
    <text evidence="1 8 9">Belongs to the class-I aminoacyl-tRNA synthetase family.</text>
</comment>
<organism evidence="10 11">
    <name type="scientific">Pedobacter antarcticus 4BY</name>
    <dbReference type="NCBI Taxonomy" id="1358423"/>
    <lineage>
        <taxon>Bacteria</taxon>
        <taxon>Pseudomonadati</taxon>
        <taxon>Bacteroidota</taxon>
        <taxon>Sphingobacteriia</taxon>
        <taxon>Sphingobacteriales</taxon>
        <taxon>Sphingobacteriaceae</taxon>
        <taxon>Pedobacter</taxon>
    </lineage>
</organism>
<keyword evidence="3 8" id="KW-0547">Nucleotide-binding</keyword>
<dbReference type="InterPro" id="IPR002306">
    <property type="entry name" value="Trp-tRNA-ligase"/>
</dbReference>
<dbReference type="Proteomes" id="UP000028007">
    <property type="component" value="Unassembled WGS sequence"/>
</dbReference>
<dbReference type="CDD" id="cd00806">
    <property type="entry name" value="TrpRS_core"/>
    <property type="match status" value="1"/>
</dbReference>
<dbReference type="SUPFAM" id="SSF52374">
    <property type="entry name" value="Nucleotidylyl transferase"/>
    <property type="match status" value="1"/>
</dbReference>
<evidence type="ECO:0000256" key="4">
    <source>
        <dbReference type="ARBA" id="ARBA00022840"/>
    </source>
</evidence>
<evidence type="ECO:0000256" key="9">
    <source>
        <dbReference type="RuleBase" id="RU363036"/>
    </source>
</evidence>
<evidence type="ECO:0000256" key="7">
    <source>
        <dbReference type="ARBA" id="ARBA00049929"/>
    </source>
</evidence>
<keyword evidence="5 8" id="KW-0648">Protein biosynthesis</keyword>
<evidence type="ECO:0000256" key="5">
    <source>
        <dbReference type="ARBA" id="ARBA00022917"/>
    </source>
</evidence>
<dbReference type="PROSITE" id="PS00178">
    <property type="entry name" value="AA_TRNA_LIGASE_I"/>
    <property type="match status" value="1"/>
</dbReference>
<dbReference type="GO" id="GO:0005829">
    <property type="term" value="C:cytosol"/>
    <property type="evidence" value="ECO:0007669"/>
    <property type="project" value="TreeGrafter"/>
</dbReference>
<feature type="binding site" evidence="8">
    <location>
        <position position="187"/>
    </location>
    <ligand>
        <name>ATP</name>
        <dbReference type="ChEBI" id="CHEBI:30616"/>
    </ligand>
</feature>
<dbReference type="EC" id="6.1.1.2" evidence="8"/>
<sequence length="332" mass="37433">MKEIVLSGIRPTGKLHLGNYFGAVTNFVKMQHEYNCFFFIADLHSLTTHPTPTDLNGYVKNVLVEYLACGIDPEVATIYVQSDVPEVTELYLYLNMNAYMGELERSTSFKDKVRSNPDNVNAGLLTYPSLMAADILIHRATKVPVGKDQEQHLEMTRTFGNRFNRLYNADYFPEPFAFSYSENLVKVPGLDGKGKMGKSEGDANCIYLADSPEVIRKKVAKAVSDGGPTEENQPKPEAIQNLFDLMKIVSSADTLAHFDELYNKCGIRYGDFKKQLAEDMIVFNSPIRERILEISADTDYLRQVAQRGAEKARISARQTLKDVRELIGFKPF</sequence>
<keyword evidence="4 8" id="KW-0067">ATP-binding</keyword>
<feature type="short sequence motif" description="'KMSKS' region" evidence="8">
    <location>
        <begin position="195"/>
        <end position="199"/>
    </location>
</feature>
<accession>A0A081PKB7</accession>
<comment type="subcellular location">
    <subcellularLocation>
        <location evidence="8">Cytoplasm</location>
    </subcellularLocation>
</comment>
<dbReference type="GO" id="GO:0004830">
    <property type="term" value="F:tryptophan-tRNA ligase activity"/>
    <property type="evidence" value="ECO:0007669"/>
    <property type="project" value="UniProtKB-UniRule"/>
</dbReference>
<dbReference type="Gene3D" id="3.40.50.620">
    <property type="entry name" value="HUPs"/>
    <property type="match status" value="1"/>
</dbReference>
<evidence type="ECO:0000256" key="2">
    <source>
        <dbReference type="ARBA" id="ARBA00022598"/>
    </source>
</evidence>
<dbReference type="Pfam" id="PF00579">
    <property type="entry name" value="tRNA-synt_1b"/>
    <property type="match status" value="1"/>
</dbReference>
<dbReference type="EMBL" id="JNFF01000019">
    <property type="protein sequence ID" value="KEQ31140.1"/>
    <property type="molecule type" value="Genomic_DNA"/>
</dbReference>
<dbReference type="InterPro" id="IPR002305">
    <property type="entry name" value="aa-tRNA-synth_Ic"/>
</dbReference>
<feature type="binding site" evidence="8">
    <location>
        <position position="134"/>
    </location>
    <ligand>
        <name>L-tryptophan</name>
        <dbReference type="ChEBI" id="CHEBI:57912"/>
    </ligand>
</feature>
<feature type="binding site" evidence="8">
    <location>
        <begin position="146"/>
        <end position="148"/>
    </location>
    <ligand>
        <name>ATP</name>
        <dbReference type="ChEBI" id="CHEBI:30616"/>
    </ligand>
</feature>
<dbReference type="RefSeq" id="WP_037438238.1">
    <property type="nucleotide sequence ID" value="NZ_JNFF01000019.1"/>
</dbReference>
<keyword evidence="6 8" id="KW-0030">Aminoacyl-tRNA synthetase</keyword>
<feature type="binding site" evidence="8">
    <location>
        <begin position="195"/>
        <end position="199"/>
    </location>
    <ligand>
        <name>ATP</name>
        <dbReference type="ChEBI" id="CHEBI:30616"/>
    </ligand>
</feature>
<dbReference type="OrthoDB" id="9801042at2"/>
<comment type="caution">
    <text evidence="10">The sequence shown here is derived from an EMBL/GenBank/DDBJ whole genome shotgun (WGS) entry which is preliminary data.</text>
</comment>
<feature type="binding site" evidence="8">
    <location>
        <begin position="10"/>
        <end position="12"/>
    </location>
    <ligand>
        <name>ATP</name>
        <dbReference type="ChEBI" id="CHEBI:30616"/>
    </ligand>
</feature>
<dbReference type="InterPro" id="IPR050203">
    <property type="entry name" value="Trp-tRNA_synthetase"/>
</dbReference>
<dbReference type="PANTHER" id="PTHR43766:SF1">
    <property type="entry name" value="TRYPTOPHAN--TRNA LIGASE, MITOCHONDRIAL"/>
    <property type="match status" value="1"/>
</dbReference>
<keyword evidence="8" id="KW-0963">Cytoplasm</keyword>
<dbReference type="HAMAP" id="MF_00140_B">
    <property type="entry name" value="Trp_tRNA_synth_B"/>
    <property type="match status" value="1"/>
</dbReference>
<evidence type="ECO:0000256" key="8">
    <source>
        <dbReference type="HAMAP-Rule" id="MF_00140"/>
    </source>
</evidence>
<dbReference type="FunFam" id="1.10.240.10:FF:000005">
    <property type="entry name" value="Tryptophan--tRNA ligase"/>
    <property type="match status" value="1"/>
</dbReference>
<dbReference type="InterPro" id="IPR001412">
    <property type="entry name" value="aa-tRNA-synth_I_CS"/>
</dbReference>
<dbReference type="GO" id="GO:0005524">
    <property type="term" value="F:ATP binding"/>
    <property type="evidence" value="ECO:0007669"/>
    <property type="project" value="UniProtKB-UniRule"/>
</dbReference>
<comment type="function">
    <text evidence="8">Catalyzes the attachment of tryptophan to tRNA(Trp).</text>
</comment>
<evidence type="ECO:0000313" key="11">
    <source>
        <dbReference type="Proteomes" id="UP000028007"/>
    </source>
</evidence>
<evidence type="ECO:0000256" key="1">
    <source>
        <dbReference type="ARBA" id="ARBA00005594"/>
    </source>
</evidence>
<feature type="binding site" evidence="8">
    <location>
        <begin position="18"/>
        <end position="19"/>
    </location>
    <ligand>
        <name>ATP</name>
        <dbReference type="ChEBI" id="CHEBI:30616"/>
    </ligand>
</feature>
<keyword evidence="2 8" id="KW-0436">Ligase</keyword>
<evidence type="ECO:0000256" key="3">
    <source>
        <dbReference type="ARBA" id="ARBA00022741"/>
    </source>
</evidence>
<evidence type="ECO:0000313" key="10">
    <source>
        <dbReference type="EMBL" id="KEQ31140.1"/>
    </source>
</evidence>
<proteinExistence type="inferred from homology"/>
<evidence type="ECO:0000256" key="6">
    <source>
        <dbReference type="ARBA" id="ARBA00023146"/>
    </source>
</evidence>
<reference evidence="10 11" key="1">
    <citation type="journal article" date="1992" name="Int. J. Syst. Bacteriol.">
        <title>Sphingobacterium antarcticus sp. nov. a Psychrotrophic Bacterium from the Soils of Schirmacher Oasis, Antarctica.</title>
        <authorList>
            <person name="Shivaji S."/>
            <person name="Ray M.K."/>
            <person name="Rao N.S."/>
            <person name="Saiserr L."/>
            <person name="Jagannadham M.V."/>
            <person name="Kumar G.S."/>
            <person name="Reddy G."/>
            <person name="Bhargava P.M."/>
        </authorList>
    </citation>
    <scope>NUCLEOTIDE SEQUENCE [LARGE SCALE GENOMIC DNA]</scope>
    <source>
        <strain evidence="10 11">4BY</strain>
    </source>
</reference>
<keyword evidence="11" id="KW-1185">Reference proteome</keyword>
<name>A0A081PKB7_9SPHI</name>
<dbReference type="AlphaFoldDB" id="A0A081PKB7"/>
<dbReference type="PRINTS" id="PR01039">
    <property type="entry name" value="TRNASYNTHTRP"/>
</dbReference>
<protein>
    <recommendedName>
        <fullName evidence="8">Tryptophan--tRNA ligase</fullName>
        <ecNumber evidence="8">6.1.1.2</ecNumber>
    </recommendedName>
    <alternativeName>
        <fullName evidence="8">Tryptophanyl-tRNA synthetase</fullName>
        <shortName evidence="8">TrpRS</shortName>
    </alternativeName>
</protein>
<dbReference type="InterPro" id="IPR024109">
    <property type="entry name" value="Trp-tRNA-ligase_bac-type"/>
</dbReference>
<feature type="short sequence motif" description="'HIGH' region" evidence="8">
    <location>
        <begin position="11"/>
        <end position="19"/>
    </location>
</feature>
<dbReference type="eggNOG" id="COG0180">
    <property type="taxonomic scope" value="Bacteria"/>
</dbReference>
<dbReference type="NCBIfam" id="TIGR00233">
    <property type="entry name" value="trpS"/>
    <property type="match status" value="1"/>
</dbReference>
<comment type="subunit">
    <text evidence="8">Homodimer.</text>
</comment>
<dbReference type="PANTHER" id="PTHR43766">
    <property type="entry name" value="TRYPTOPHAN--TRNA LIGASE, MITOCHONDRIAL"/>
    <property type="match status" value="1"/>
</dbReference>